<dbReference type="GO" id="GO:0005737">
    <property type="term" value="C:cytoplasm"/>
    <property type="evidence" value="ECO:0007669"/>
    <property type="project" value="TreeGrafter"/>
</dbReference>
<dbReference type="InterPro" id="IPR001930">
    <property type="entry name" value="Peptidase_M1"/>
</dbReference>
<dbReference type="PANTHER" id="PTHR11533:SF293">
    <property type="entry name" value="AMINOPEPTIDASE-2-RELATED"/>
    <property type="match status" value="1"/>
</dbReference>
<sequence>MRRLLLCLAIGLANCEPNNDEILKKIEEDPVNAFLVHPFGKPKLAFQLERNDRLPRHVVVHSYDIRIEPFFDYLGFEYDKSLRDTFNGETKIVFSVLQPTTQIVLASSVDLQAISLTLGRQRIKVLDYETKANSLLVLRTAEELAPRKNYTLNFKYSSRMQRAVYGGVFTADYRNPEGNWTALLATQFETISARKAFPCFDDPWFKSVFHISLIHPRNAKVYSNEQIAEQRYFDEQRLLTRFKPSPKMSTYLVAFAIGDFEEVEAYSKSGVLNRAISVRGRKPFLRNGALTGAAVVDAMEGLVNVSYPLKKLDHLDSVALLGAMENWGLIIYGGTVYERLGKNMAELVLDRRIICHETAHQWFGNLVTADRWGWEFIHESFATFFETKALLDPDFMYLAEIAQVPLIRNAVEGYSKARHPIVDDVGRFDRITYAIGGALLTSVRHALGDNFYKGLHIFLTENKYGSAGLDTLIESFIKAKGTDKLCGSLTVTEYLKDYFLRTGSPIVNVTLENNQYRIEQDSAASDGKTWNVPVFVLDIANKKEHLLWLLKDNSICSRDNVKLDPQKAYIFNNEGKGFAVFNVNDRAALKTLESLKFSELSVHNMQHLLDHVPTGTSYGDVSDIAYGAIVEKKSKVPYFLLRHVDDKRELEVWNILSDDFDYKPTVENRLLGGYFLQPAVRANATSAVRETAKLFEQFKRDCAVGKDIVECPRIVPEYRRAVYDQGAKTEEGLKFLRDYRKRIEAHPLQEWMTPEQNRLQY</sequence>
<dbReference type="AlphaFoldDB" id="A0A7I8XG92"/>
<dbReference type="EMBL" id="CAJFCV020000001">
    <property type="protein sequence ID" value="CAG9081211.1"/>
    <property type="molecule type" value="Genomic_DNA"/>
</dbReference>
<keyword evidence="3 8" id="KW-0479">Metal-binding</keyword>
<feature type="active site" description="Proton acceptor" evidence="7">
    <location>
        <position position="357"/>
    </location>
</feature>
<evidence type="ECO:0000256" key="1">
    <source>
        <dbReference type="ARBA" id="ARBA00010136"/>
    </source>
</evidence>
<dbReference type="Pfam" id="PF17900">
    <property type="entry name" value="Peptidase_M1_N"/>
    <property type="match status" value="1"/>
</dbReference>
<evidence type="ECO:0000313" key="14">
    <source>
        <dbReference type="EMBL" id="CAD5208367.1"/>
    </source>
</evidence>
<evidence type="ECO:0000313" key="15">
    <source>
        <dbReference type="Proteomes" id="UP000659654"/>
    </source>
</evidence>
<feature type="site" description="Transition state stabilizer" evidence="9">
    <location>
        <position position="433"/>
    </location>
</feature>
<dbReference type="InterPro" id="IPR014782">
    <property type="entry name" value="Peptidase_M1_dom"/>
</dbReference>
<dbReference type="GO" id="GO:0043171">
    <property type="term" value="P:peptide catabolic process"/>
    <property type="evidence" value="ECO:0007669"/>
    <property type="project" value="TreeGrafter"/>
</dbReference>
<feature type="binding site" evidence="8">
    <location>
        <position position="379"/>
    </location>
    <ligand>
        <name>Zn(2+)</name>
        <dbReference type="ChEBI" id="CHEBI:29105"/>
        <note>catalytic</note>
    </ligand>
</feature>
<keyword evidence="4 10" id="KW-0378">Hydrolase</keyword>
<accession>A0A7I8XG92</accession>
<dbReference type="InterPro" id="IPR042097">
    <property type="entry name" value="Aminopeptidase_N-like_N_sf"/>
</dbReference>
<evidence type="ECO:0000256" key="10">
    <source>
        <dbReference type="RuleBase" id="RU364040"/>
    </source>
</evidence>
<protein>
    <recommendedName>
        <fullName evidence="10">Aminopeptidase</fullName>
        <ecNumber evidence="10">3.4.11.-</ecNumber>
    </recommendedName>
</protein>
<dbReference type="EMBL" id="CAJFDI010000001">
    <property type="protein sequence ID" value="CAD5208367.1"/>
    <property type="molecule type" value="Genomic_DNA"/>
</dbReference>
<feature type="binding site" evidence="8">
    <location>
        <position position="360"/>
    </location>
    <ligand>
        <name>Zn(2+)</name>
        <dbReference type="ChEBI" id="CHEBI:29105"/>
        <note>catalytic</note>
    </ligand>
</feature>
<keyword evidence="2 10" id="KW-0645">Protease</keyword>
<feature type="domain" description="Aminopeptidase N-like N-terminal" evidence="13">
    <location>
        <begin position="62"/>
        <end position="252"/>
    </location>
</feature>
<dbReference type="SUPFAM" id="SSF63737">
    <property type="entry name" value="Leukotriene A4 hydrolase N-terminal domain"/>
    <property type="match status" value="1"/>
</dbReference>
<evidence type="ECO:0000259" key="12">
    <source>
        <dbReference type="Pfam" id="PF01433"/>
    </source>
</evidence>
<dbReference type="GO" id="GO:0016020">
    <property type="term" value="C:membrane"/>
    <property type="evidence" value="ECO:0007669"/>
    <property type="project" value="TreeGrafter"/>
</dbReference>
<comment type="cofactor">
    <cofactor evidence="8 10">
        <name>Zn(2+)</name>
        <dbReference type="ChEBI" id="CHEBI:29105"/>
    </cofactor>
    <text evidence="8 10">Binds 1 zinc ion per subunit.</text>
</comment>
<evidence type="ECO:0000256" key="3">
    <source>
        <dbReference type="ARBA" id="ARBA00022723"/>
    </source>
</evidence>
<dbReference type="Gene3D" id="1.10.390.10">
    <property type="entry name" value="Neutral Protease Domain 2"/>
    <property type="match status" value="1"/>
</dbReference>
<dbReference type="EC" id="3.4.11.-" evidence="10"/>
<evidence type="ECO:0000256" key="9">
    <source>
        <dbReference type="PIRSR" id="PIRSR634016-4"/>
    </source>
</evidence>
<dbReference type="Proteomes" id="UP000659654">
    <property type="component" value="Unassembled WGS sequence"/>
</dbReference>
<dbReference type="GO" id="GO:0005615">
    <property type="term" value="C:extracellular space"/>
    <property type="evidence" value="ECO:0007669"/>
    <property type="project" value="TreeGrafter"/>
</dbReference>
<comment type="similarity">
    <text evidence="1 10">Belongs to the peptidase M1 family.</text>
</comment>
<dbReference type="InterPro" id="IPR045357">
    <property type="entry name" value="Aminopeptidase_N-like_N"/>
</dbReference>
<dbReference type="Pfam" id="PF01433">
    <property type="entry name" value="Peptidase_M1"/>
    <property type="match status" value="1"/>
</dbReference>
<dbReference type="InterPro" id="IPR034016">
    <property type="entry name" value="M1_APN-typ"/>
</dbReference>
<feature type="domain" description="Peptidase M1 membrane alanine aminopeptidase" evidence="12">
    <location>
        <begin position="295"/>
        <end position="481"/>
    </location>
</feature>
<dbReference type="GO" id="GO:0006508">
    <property type="term" value="P:proteolysis"/>
    <property type="evidence" value="ECO:0007669"/>
    <property type="project" value="UniProtKB-KW"/>
</dbReference>
<evidence type="ECO:0000256" key="2">
    <source>
        <dbReference type="ARBA" id="ARBA00022670"/>
    </source>
</evidence>
<keyword evidence="15" id="KW-1185">Reference proteome</keyword>
<evidence type="ECO:0000256" key="11">
    <source>
        <dbReference type="SAM" id="SignalP"/>
    </source>
</evidence>
<dbReference type="GO" id="GO:0042277">
    <property type="term" value="F:peptide binding"/>
    <property type="evidence" value="ECO:0007669"/>
    <property type="project" value="TreeGrafter"/>
</dbReference>
<evidence type="ECO:0000256" key="4">
    <source>
        <dbReference type="ARBA" id="ARBA00022801"/>
    </source>
</evidence>
<dbReference type="Proteomes" id="UP000582659">
    <property type="component" value="Unassembled WGS sequence"/>
</dbReference>
<evidence type="ECO:0000256" key="6">
    <source>
        <dbReference type="ARBA" id="ARBA00023049"/>
    </source>
</evidence>
<evidence type="ECO:0000256" key="8">
    <source>
        <dbReference type="PIRSR" id="PIRSR634016-3"/>
    </source>
</evidence>
<name>A0A7I8XG92_BURXY</name>
<keyword evidence="6 10" id="KW-0482">Metalloprotease</keyword>
<dbReference type="InterPro" id="IPR027268">
    <property type="entry name" value="Peptidase_M4/M1_CTD_sf"/>
</dbReference>
<dbReference type="SUPFAM" id="SSF55486">
    <property type="entry name" value="Metalloproteases ('zincins'), catalytic domain"/>
    <property type="match status" value="1"/>
</dbReference>
<dbReference type="SMR" id="A0A7I8XG92"/>
<dbReference type="PRINTS" id="PR00756">
    <property type="entry name" value="ALADIPTASE"/>
</dbReference>
<feature type="binding site" evidence="8">
    <location>
        <position position="356"/>
    </location>
    <ligand>
        <name>Zn(2+)</name>
        <dbReference type="ChEBI" id="CHEBI:29105"/>
        <note>catalytic</note>
    </ligand>
</feature>
<dbReference type="CDD" id="cd09601">
    <property type="entry name" value="M1_APN-Q_like"/>
    <property type="match status" value="1"/>
</dbReference>
<feature type="signal peptide" evidence="11">
    <location>
        <begin position="1"/>
        <end position="15"/>
    </location>
</feature>
<evidence type="ECO:0000259" key="13">
    <source>
        <dbReference type="Pfam" id="PF17900"/>
    </source>
</evidence>
<organism evidence="14 15">
    <name type="scientific">Bursaphelenchus xylophilus</name>
    <name type="common">Pinewood nematode worm</name>
    <name type="synonym">Aphelenchoides xylophilus</name>
    <dbReference type="NCBI Taxonomy" id="6326"/>
    <lineage>
        <taxon>Eukaryota</taxon>
        <taxon>Metazoa</taxon>
        <taxon>Ecdysozoa</taxon>
        <taxon>Nematoda</taxon>
        <taxon>Chromadorea</taxon>
        <taxon>Rhabditida</taxon>
        <taxon>Tylenchina</taxon>
        <taxon>Tylenchomorpha</taxon>
        <taxon>Aphelenchoidea</taxon>
        <taxon>Aphelenchoididae</taxon>
        <taxon>Bursaphelenchus</taxon>
    </lineage>
</organism>
<dbReference type="Gene3D" id="2.60.40.1730">
    <property type="entry name" value="tricorn interacting facor f3 domain"/>
    <property type="match status" value="1"/>
</dbReference>
<proteinExistence type="inferred from homology"/>
<keyword evidence="5 8" id="KW-0862">Zinc</keyword>
<feature type="chain" id="PRO_5035385106" description="Aminopeptidase" evidence="11">
    <location>
        <begin position="16"/>
        <end position="761"/>
    </location>
</feature>
<dbReference type="InterPro" id="IPR050344">
    <property type="entry name" value="Peptidase_M1_aminopeptidases"/>
</dbReference>
<evidence type="ECO:0000256" key="7">
    <source>
        <dbReference type="PIRSR" id="PIRSR634016-1"/>
    </source>
</evidence>
<keyword evidence="11" id="KW-0732">Signal</keyword>
<dbReference type="OrthoDB" id="10031169at2759"/>
<dbReference type="GO" id="GO:0070006">
    <property type="term" value="F:metalloaminopeptidase activity"/>
    <property type="evidence" value="ECO:0007669"/>
    <property type="project" value="TreeGrafter"/>
</dbReference>
<dbReference type="GO" id="GO:0008270">
    <property type="term" value="F:zinc ion binding"/>
    <property type="evidence" value="ECO:0007669"/>
    <property type="project" value="UniProtKB-UniRule"/>
</dbReference>
<gene>
    <name evidence="14" type="ORF">BXYJ_LOCUS603</name>
</gene>
<evidence type="ECO:0000256" key="5">
    <source>
        <dbReference type="ARBA" id="ARBA00022833"/>
    </source>
</evidence>
<reference evidence="14" key="1">
    <citation type="submission" date="2020-09" db="EMBL/GenBank/DDBJ databases">
        <authorList>
            <person name="Kikuchi T."/>
        </authorList>
    </citation>
    <scope>NUCLEOTIDE SEQUENCE</scope>
    <source>
        <strain evidence="14">Ka4C1</strain>
    </source>
</reference>
<comment type="caution">
    <text evidence="14">The sequence shown here is derived from an EMBL/GenBank/DDBJ whole genome shotgun (WGS) entry which is preliminary data.</text>
</comment>
<keyword evidence="10" id="KW-0031">Aminopeptidase</keyword>
<dbReference type="PANTHER" id="PTHR11533">
    <property type="entry name" value="PROTEASE M1 ZINC METALLOPROTEASE"/>
    <property type="match status" value="1"/>
</dbReference>